<gene>
    <name evidence="2" type="ORF">GQ43DRAFT_189766</name>
</gene>
<reference evidence="2" key="1">
    <citation type="journal article" date="2020" name="Stud. Mycol.">
        <title>101 Dothideomycetes genomes: a test case for predicting lifestyles and emergence of pathogens.</title>
        <authorList>
            <person name="Haridas S."/>
            <person name="Albert R."/>
            <person name="Binder M."/>
            <person name="Bloem J."/>
            <person name="Labutti K."/>
            <person name="Salamov A."/>
            <person name="Andreopoulos B."/>
            <person name="Baker S."/>
            <person name="Barry K."/>
            <person name="Bills G."/>
            <person name="Bluhm B."/>
            <person name="Cannon C."/>
            <person name="Castanera R."/>
            <person name="Culley D."/>
            <person name="Daum C."/>
            <person name="Ezra D."/>
            <person name="Gonzalez J."/>
            <person name="Henrissat B."/>
            <person name="Kuo A."/>
            <person name="Liang C."/>
            <person name="Lipzen A."/>
            <person name="Lutzoni F."/>
            <person name="Magnuson J."/>
            <person name="Mondo S."/>
            <person name="Nolan M."/>
            <person name="Ohm R."/>
            <person name="Pangilinan J."/>
            <person name="Park H.-J."/>
            <person name="Ramirez L."/>
            <person name="Alfaro M."/>
            <person name="Sun H."/>
            <person name="Tritt A."/>
            <person name="Yoshinaga Y."/>
            <person name="Zwiers L.-H."/>
            <person name="Turgeon B."/>
            <person name="Goodwin S."/>
            <person name="Spatafora J."/>
            <person name="Crous P."/>
            <person name="Grigoriev I."/>
        </authorList>
    </citation>
    <scope>NUCLEOTIDE SEQUENCE</scope>
    <source>
        <strain evidence="2">ATCC 74209</strain>
    </source>
</reference>
<dbReference type="AlphaFoldDB" id="A0A9P4MPB9"/>
<feature type="chain" id="PRO_5040201805" evidence="1">
    <location>
        <begin position="16"/>
        <end position="109"/>
    </location>
</feature>
<keyword evidence="1" id="KW-0732">Signal</keyword>
<name>A0A9P4MPB9_9PLEO</name>
<evidence type="ECO:0000313" key="3">
    <source>
        <dbReference type="Proteomes" id="UP000799536"/>
    </source>
</evidence>
<dbReference type="Proteomes" id="UP000799536">
    <property type="component" value="Unassembled WGS sequence"/>
</dbReference>
<feature type="signal peptide" evidence="1">
    <location>
        <begin position="1"/>
        <end position="15"/>
    </location>
</feature>
<proteinExistence type="predicted"/>
<evidence type="ECO:0000313" key="2">
    <source>
        <dbReference type="EMBL" id="KAF2197797.1"/>
    </source>
</evidence>
<keyword evidence="3" id="KW-1185">Reference proteome</keyword>
<dbReference type="EMBL" id="ML994197">
    <property type="protein sequence ID" value="KAF2197797.1"/>
    <property type="molecule type" value="Genomic_DNA"/>
</dbReference>
<comment type="caution">
    <text evidence="2">The sequence shown here is derived from an EMBL/GenBank/DDBJ whole genome shotgun (WGS) entry which is preliminary data.</text>
</comment>
<protein>
    <submittedName>
        <fullName evidence="2">Uncharacterized protein</fullName>
    </submittedName>
</protein>
<organism evidence="2 3">
    <name type="scientific">Delitschia confertaspora ATCC 74209</name>
    <dbReference type="NCBI Taxonomy" id="1513339"/>
    <lineage>
        <taxon>Eukaryota</taxon>
        <taxon>Fungi</taxon>
        <taxon>Dikarya</taxon>
        <taxon>Ascomycota</taxon>
        <taxon>Pezizomycotina</taxon>
        <taxon>Dothideomycetes</taxon>
        <taxon>Pleosporomycetidae</taxon>
        <taxon>Pleosporales</taxon>
        <taxon>Delitschiaceae</taxon>
        <taxon>Delitschia</taxon>
    </lineage>
</organism>
<sequence>MNILFFFYLFTVRLALHPAKYPPQIRFSPICFVLLQLATAYLNVLYTRLVSGFVAETRTCPILNSNLGGFERVASIMIWMDTSFLVYVVHRWMQHLVVNFLLILSFISA</sequence>
<accession>A0A9P4MPB9</accession>
<evidence type="ECO:0000256" key="1">
    <source>
        <dbReference type="SAM" id="SignalP"/>
    </source>
</evidence>